<dbReference type="PANTHER" id="PTHR24198:SF165">
    <property type="entry name" value="ANKYRIN REPEAT-CONTAINING PROTEIN-RELATED"/>
    <property type="match status" value="1"/>
</dbReference>
<sequence length="466" mass="52283">MNSPNDKNSNIDFIIEIHDDYLESYIKRFIKDWSSGNIVVVLESSNFRKSSFRQRLLQYLINLDSSEQVLANTKDMLICNCFKGYIDMVHWILYNNVDVDQRRNDKTTGLIMACQEGHVDTVSDGCSPLYMASMNGHTEVIRLLLDKNPDIDLCDSDGCSPLYMASMNGHTEVIRLLLDKNPNIDLCDSDGCSPLYMASMNGHTDIVRLLLDKNPNVDLCDRVCFSPLSIASMNGHTEVIRLLLDKNPNIDLCDSDDFSPLSMTSQKEHADIAKMFLEQNSNVDLCDNDSCCSPSMASQKEHADIAQMLIEQNPNDELCDNECLTPLINECKSDDTSVVELFVGHKSTINTQTIFGGNALYYSVMNGNIEITQLLLENNADCNLGMHSKQTITYALYTRSPTVNALDTFKQNILETFQEDSLSNVADYVSKNSVDYAFDVWAGSSPLHCLFSGYNRYSRLSTGSQC</sequence>
<dbReference type="InterPro" id="IPR036770">
    <property type="entry name" value="Ankyrin_rpt-contain_sf"/>
</dbReference>
<dbReference type="EMBL" id="CAJPWZ010001661">
    <property type="protein sequence ID" value="CAG2220407.1"/>
    <property type="molecule type" value="Genomic_DNA"/>
</dbReference>
<evidence type="ECO:0000256" key="3">
    <source>
        <dbReference type="PROSITE-ProRule" id="PRU00023"/>
    </source>
</evidence>
<proteinExistence type="predicted"/>
<protein>
    <submittedName>
        <fullName evidence="4">Uncharacterized protein</fullName>
    </submittedName>
</protein>
<keyword evidence="5" id="KW-1185">Reference proteome</keyword>
<feature type="repeat" description="ANK" evidence="3">
    <location>
        <begin position="190"/>
        <end position="222"/>
    </location>
</feature>
<feature type="repeat" description="ANK" evidence="3">
    <location>
        <begin position="355"/>
        <end position="387"/>
    </location>
</feature>
<feature type="repeat" description="ANK" evidence="3">
    <location>
        <begin position="124"/>
        <end position="156"/>
    </location>
</feature>
<feature type="repeat" description="ANK" evidence="3">
    <location>
        <begin position="256"/>
        <end position="288"/>
    </location>
</feature>
<dbReference type="Pfam" id="PF12796">
    <property type="entry name" value="Ank_2"/>
    <property type="match status" value="3"/>
</dbReference>
<dbReference type="PROSITE" id="PS50297">
    <property type="entry name" value="ANK_REP_REGION"/>
    <property type="match status" value="5"/>
</dbReference>
<name>A0A8S3SUS7_MYTED</name>
<dbReference type="SMART" id="SM00248">
    <property type="entry name" value="ANK"/>
    <property type="match status" value="8"/>
</dbReference>
<feature type="repeat" description="ANK" evidence="3">
    <location>
        <begin position="157"/>
        <end position="189"/>
    </location>
</feature>
<keyword evidence="1" id="KW-0677">Repeat</keyword>
<dbReference type="InterPro" id="IPR002110">
    <property type="entry name" value="Ankyrin_rpt"/>
</dbReference>
<evidence type="ECO:0000256" key="1">
    <source>
        <dbReference type="ARBA" id="ARBA00022737"/>
    </source>
</evidence>
<accession>A0A8S3SUS7</accession>
<evidence type="ECO:0000256" key="2">
    <source>
        <dbReference type="ARBA" id="ARBA00023043"/>
    </source>
</evidence>
<dbReference type="SUPFAM" id="SSF48403">
    <property type="entry name" value="Ankyrin repeat"/>
    <property type="match status" value="1"/>
</dbReference>
<dbReference type="AlphaFoldDB" id="A0A8S3SUS7"/>
<dbReference type="Proteomes" id="UP000683360">
    <property type="component" value="Unassembled WGS sequence"/>
</dbReference>
<dbReference type="GO" id="GO:0005737">
    <property type="term" value="C:cytoplasm"/>
    <property type="evidence" value="ECO:0007669"/>
    <property type="project" value="TreeGrafter"/>
</dbReference>
<keyword evidence="2 3" id="KW-0040">ANK repeat</keyword>
<gene>
    <name evidence="4" type="ORF">MEDL_33904</name>
</gene>
<dbReference type="OrthoDB" id="10039052at2759"/>
<reference evidence="4" key="1">
    <citation type="submission" date="2021-03" db="EMBL/GenBank/DDBJ databases">
        <authorList>
            <person name="Bekaert M."/>
        </authorList>
    </citation>
    <scope>NUCLEOTIDE SEQUENCE</scope>
</reference>
<dbReference type="PANTHER" id="PTHR24198">
    <property type="entry name" value="ANKYRIN REPEAT AND PROTEIN KINASE DOMAIN-CONTAINING PROTEIN"/>
    <property type="match status" value="1"/>
</dbReference>
<evidence type="ECO:0000313" key="5">
    <source>
        <dbReference type="Proteomes" id="UP000683360"/>
    </source>
</evidence>
<comment type="caution">
    <text evidence="4">The sequence shown here is derived from an EMBL/GenBank/DDBJ whole genome shotgun (WGS) entry which is preliminary data.</text>
</comment>
<evidence type="ECO:0000313" key="4">
    <source>
        <dbReference type="EMBL" id="CAG2220407.1"/>
    </source>
</evidence>
<dbReference type="Gene3D" id="1.25.40.20">
    <property type="entry name" value="Ankyrin repeat-containing domain"/>
    <property type="match status" value="1"/>
</dbReference>
<organism evidence="4 5">
    <name type="scientific">Mytilus edulis</name>
    <name type="common">Blue mussel</name>
    <dbReference type="NCBI Taxonomy" id="6550"/>
    <lineage>
        <taxon>Eukaryota</taxon>
        <taxon>Metazoa</taxon>
        <taxon>Spiralia</taxon>
        <taxon>Lophotrochozoa</taxon>
        <taxon>Mollusca</taxon>
        <taxon>Bivalvia</taxon>
        <taxon>Autobranchia</taxon>
        <taxon>Pteriomorphia</taxon>
        <taxon>Mytilida</taxon>
        <taxon>Mytiloidea</taxon>
        <taxon>Mytilidae</taxon>
        <taxon>Mytilinae</taxon>
        <taxon>Mytilus</taxon>
    </lineage>
</organism>
<dbReference type="PROSITE" id="PS50088">
    <property type="entry name" value="ANK_REPEAT"/>
    <property type="match status" value="6"/>
</dbReference>
<feature type="repeat" description="ANK" evidence="3">
    <location>
        <begin position="226"/>
        <end position="255"/>
    </location>
</feature>